<name>A0A839FAQ2_9GAMM</name>
<dbReference type="SUPFAM" id="SSF46785">
    <property type="entry name" value="Winged helix' DNA-binding domain"/>
    <property type="match status" value="1"/>
</dbReference>
<dbReference type="AlphaFoldDB" id="A0A839FAQ2"/>
<dbReference type="Proteomes" id="UP000550401">
    <property type="component" value="Unassembled WGS sequence"/>
</dbReference>
<dbReference type="Pfam" id="PF11625">
    <property type="entry name" value="DUF3253"/>
    <property type="match status" value="1"/>
</dbReference>
<reference evidence="1 2" key="1">
    <citation type="submission" date="2020-07" db="EMBL/GenBank/DDBJ databases">
        <title>Genomic Encyclopedia of Type Strains, Phase IV (KMG-V): Genome sequencing to study the core and pangenomes of soil and plant-associated prokaryotes.</title>
        <authorList>
            <person name="Whitman W."/>
        </authorList>
    </citation>
    <scope>NUCLEOTIDE SEQUENCE [LARGE SCALE GENOMIC DNA]</scope>
    <source>
        <strain evidence="1 2">RH2WT43</strain>
    </source>
</reference>
<dbReference type="Gene3D" id="1.10.10.10">
    <property type="entry name" value="Winged helix-like DNA-binding domain superfamily/Winged helix DNA-binding domain"/>
    <property type="match status" value="1"/>
</dbReference>
<dbReference type="InterPro" id="IPR036388">
    <property type="entry name" value="WH-like_DNA-bd_sf"/>
</dbReference>
<dbReference type="RefSeq" id="WP_259393129.1">
    <property type="nucleotide sequence ID" value="NZ_JACGXL010000006.1"/>
</dbReference>
<evidence type="ECO:0008006" key="3">
    <source>
        <dbReference type="Google" id="ProtNLM"/>
    </source>
</evidence>
<evidence type="ECO:0000313" key="1">
    <source>
        <dbReference type="EMBL" id="MBA8889231.1"/>
    </source>
</evidence>
<comment type="caution">
    <text evidence="1">The sequence shown here is derived from an EMBL/GenBank/DDBJ whole genome shotgun (WGS) entry which is preliminary data.</text>
</comment>
<keyword evidence="2" id="KW-1185">Reference proteome</keyword>
<dbReference type="InterPro" id="IPR036390">
    <property type="entry name" value="WH_DNA-bd_sf"/>
</dbReference>
<sequence length="116" mass="13157">MPEGVQPVQSYRMNLPFQDDLLAERIRECLMELLYERGPGRSICPSEAAHLLGTRLGWRWQDLMRPVRTVAAALVDRGLIEATQHESVVDIRDVRGPVRLRLRTLPGVRSVSLAEV</sequence>
<dbReference type="InterPro" id="IPR021660">
    <property type="entry name" value="DUF3253"/>
</dbReference>
<proteinExistence type="predicted"/>
<gene>
    <name evidence="1" type="ORF">FHW12_003474</name>
</gene>
<dbReference type="EMBL" id="JACGXL010000006">
    <property type="protein sequence ID" value="MBA8889231.1"/>
    <property type="molecule type" value="Genomic_DNA"/>
</dbReference>
<protein>
    <recommendedName>
        <fullName evidence="3">DUF3253 domain-containing protein</fullName>
    </recommendedName>
</protein>
<organism evidence="1 2">
    <name type="scientific">Dokdonella fugitiva</name>
    <dbReference type="NCBI Taxonomy" id="328517"/>
    <lineage>
        <taxon>Bacteria</taxon>
        <taxon>Pseudomonadati</taxon>
        <taxon>Pseudomonadota</taxon>
        <taxon>Gammaproteobacteria</taxon>
        <taxon>Lysobacterales</taxon>
        <taxon>Rhodanobacteraceae</taxon>
        <taxon>Dokdonella</taxon>
    </lineage>
</organism>
<accession>A0A839FAQ2</accession>
<evidence type="ECO:0000313" key="2">
    <source>
        <dbReference type="Proteomes" id="UP000550401"/>
    </source>
</evidence>